<dbReference type="Proteomes" id="UP000013569">
    <property type="component" value="Unassembled WGS sequence"/>
</dbReference>
<comment type="caution">
    <text evidence="4">The sequence shown here is derived from an EMBL/GenBank/DDBJ whole genome shotgun (WGS) entry which is preliminary data.</text>
</comment>
<dbReference type="EMBL" id="AQPW01000035">
    <property type="protein sequence ID" value="EON30940.1"/>
    <property type="molecule type" value="Genomic_DNA"/>
</dbReference>
<evidence type="ECO:0000256" key="1">
    <source>
        <dbReference type="ARBA" id="ARBA00023002"/>
    </source>
</evidence>
<dbReference type="PATRIC" id="fig|1316928.3.peg.4040"/>
<dbReference type="Gene3D" id="3.20.20.30">
    <property type="entry name" value="Luciferase-like domain"/>
    <property type="match status" value="1"/>
</dbReference>
<dbReference type="InterPro" id="IPR019945">
    <property type="entry name" value="F420_G6P_DH-rel"/>
</dbReference>
<gene>
    <name evidence="4" type="ORF">GTC6_19975</name>
</gene>
<feature type="domain" description="Luciferase-like" evidence="3">
    <location>
        <begin position="56"/>
        <end position="349"/>
    </location>
</feature>
<proteinExistence type="predicted"/>
<dbReference type="CDD" id="cd01097">
    <property type="entry name" value="Tetrahydromethanopterin_reductase"/>
    <property type="match status" value="1"/>
</dbReference>
<accession>R7Y4K5</accession>
<evidence type="ECO:0000256" key="2">
    <source>
        <dbReference type="SAM" id="MobiDB-lite"/>
    </source>
</evidence>
<dbReference type="Pfam" id="PF00296">
    <property type="entry name" value="Bac_luciferase"/>
    <property type="match status" value="1"/>
</dbReference>
<dbReference type="GO" id="GO:0016705">
    <property type="term" value="F:oxidoreductase activity, acting on paired donors, with incorporation or reduction of molecular oxygen"/>
    <property type="evidence" value="ECO:0007669"/>
    <property type="project" value="InterPro"/>
</dbReference>
<dbReference type="SUPFAM" id="SSF51679">
    <property type="entry name" value="Bacterial luciferase-like"/>
    <property type="match status" value="1"/>
</dbReference>
<dbReference type="PANTHER" id="PTHR43244:SF1">
    <property type="entry name" value="5,10-METHYLENETETRAHYDROMETHANOPTERIN REDUCTASE"/>
    <property type="match status" value="1"/>
</dbReference>
<name>R7Y4K5_9ACTN</name>
<dbReference type="PANTHER" id="PTHR43244">
    <property type="match status" value="1"/>
</dbReference>
<protein>
    <submittedName>
        <fullName evidence="4">Coenzyme F420-dependent N5,N10-methylene tetrahydromethanopterin reductase-related flavin-dependent oxidoreductase</fullName>
    </submittedName>
</protein>
<keyword evidence="1" id="KW-0560">Oxidoreductase</keyword>
<dbReference type="NCBIfam" id="TIGR03557">
    <property type="entry name" value="F420_G6P_family"/>
    <property type="match status" value="1"/>
</dbReference>
<dbReference type="InterPro" id="IPR050564">
    <property type="entry name" value="F420-G6PD/mer"/>
</dbReference>
<evidence type="ECO:0000313" key="4">
    <source>
        <dbReference type="EMBL" id="EON30940.1"/>
    </source>
</evidence>
<evidence type="ECO:0000313" key="5">
    <source>
        <dbReference type="Proteomes" id="UP000013569"/>
    </source>
</evidence>
<dbReference type="InterPro" id="IPR011251">
    <property type="entry name" value="Luciferase-like_dom"/>
</dbReference>
<evidence type="ECO:0000259" key="3">
    <source>
        <dbReference type="Pfam" id="PF00296"/>
    </source>
</evidence>
<reference evidence="4 5" key="1">
    <citation type="journal article" date="2013" name="Genome Announc.">
        <title>Draft Genome Sequence of a Benzothiophene-Desulfurizing Bacterium, Gordona terrae Strain C-6.</title>
        <authorList>
            <person name="Wang W."/>
            <person name="Ma T."/>
            <person name="Ren Y."/>
            <person name="Li G."/>
        </authorList>
    </citation>
    <scope>NUCLEOTIDE SEQUENCE [LARGE SCALE GENOMIC DNA]</scope>
    <source>
        <strain evidence="4 5">C-6</strain>
    </source>
</reference>
<feature type="region of interest" description="Disordered" evidence="2">
    <location>
        <begin position="1"/>
        <end position="32"/>
    </location>
</feature>
<dbReference type="AlphaFoldDB" id="R7Y4K5"/>
<organism evidence="4 5">
    <name type="scientific">Gordonia terrae C-6</name>
    <dbReference type="NCBI Taxonomy" id="1316928"/>
    <lineage>
        <taxon>Bacteria</taxon>
        <taxon>Bacillati</taxon>
        <taxon>Actinomycetota</taxon>
        <taxon>Actinomycetes</taxon>
        <taxon>Mycobacteriales</taxon>
        <taxon>Gordoniaceae</taxon>
        <taxon>Gordonia</taxon>
    </lineage>
</organism>
<dbReference type="InterPro" id="IPR036661">
    <property type="entry name" value="Luciferase-like_sf"/>
</dbReference>
<sequence>MVRHLHLVSGVENRAPSSDVHRPGTTVSSVPDSDLRLNAYTEATDLAEENPMATRFGYTLMTEQAGPRELVRYAVGAEDAGFDFEVSSDHYFPWLSAQGHAPYAWTVLGAVAHATERVDLMTYVTCPTIRYRPAIIAQKAATLQILADGRFTLGLGSGENLNEHVVGEGWPSVADRQDMLAEAIEIIRKLHTGELVDFRGEFFQVDAARIWDLPDQPVPIGVAVAGNAGIETFGPLADHLIAVEPDADFINAWNAHQSTTTVDGQRSRAIGQIPISWDPDRDKAIERAHDQFRWFAGGWDVNADLRTTAGFAAATQFVTPDDVAGNIPCGPDLDQIVEAVSPFWEAGFTDIALVQIGGDTQDEFLRDAAPALLEKLRAASN</sequence>